<dbReference type="AlphaFoldDB" id="A0A1Y2F5Z5"/>
<comment type="caution">
    <text evidence="2">The sequence shown here is derived from an EMBL/GenBank/DDBJ whole genome shotgun (WGS) entry which is preliminary data.</text>
</comment>
<keyword evidence="3" id="KW-1185">Reference proteome</keyword>
<protein>
    <submittedName>
        <fullName evidence="2">Uncharacterized protein</fullName>
    </submittedName>
</protein>
<proteinExistence type="predicted"/>
<name>A0A1Y2F5Z5_9FUNG</name>
<feature type="region of interest" description="Disordered" evidence="1">
    <location>
        <begin position="108"/>
        <end position="138"/>
    </location>
</feature>
<accession>A0A1Y2F5Z5</accession>
<gene>
    <name evidence="2" type="ORF">LY90DRAFT_664935</name>
</gene>
<reference evidence="2 3" key="1">
    <citation type="submission" date="2016-08" db="EMBL/GenBank/DDBJ databases">
        <title>A Parts List for Fungal Cellulosomes Revealed by Comparative Genomics.</title>
        <authorList>
            <consortium name="DOE Joint Genome Institute"/>
            <person name="Haitjema C.H."/>
            <person name="Gilmore S.P."/>
            <person name="Henske J.K."/>
            <person name="Solomon K.V."/>
            <person name="De Groot R."/>
            <person name="Kuo A."/>
            <person name="Mondo S.J."/>
            <person name="Salamov A.A."/>
            <person name="Labutti K."/>
            <person name="Zhao Z."/>
            <person name="Chiniquy J."/>
            <person name="Barry K."/>
            <person name="Brewer H.M."/>
            <person name="Purvine S.O."/>
            <person name="Wright A.T."/>
            <person name="Boxma B."/>
            <person name="Van Alen T."/>
            <person name="Hackstein J.H."/>
            <person name="Baker S.E."/>
            <person name="Grigoriev I.V."/>
            <person name="O'Malley M.A."/>
        </authorList>
    </citation>
    <scope>NUCLEOTIDE SEQUENCE [LARGE SCALE GENOMIC DNA]</scope>
    <source>
        <strain evidence="2 3">G1</strain>
    </source>
</reference>
<dbReference type="EMBL" id="MCOG01000016">
    <property type="protein sequence ID" value="ORY78766.1"/>
    <property type="molecule type" value="Genomic_DNA"/>
</dbReference>
<sequence>MEREKGKEEVIEKLILNKIKKEKEKQYNIYSYFSSDKHLYMKNNKKKYDDTNINILIPEREDKEENNILYDNLDLNKDDDSISSDDLMFLYMDKNVENFFGKIEELESPKDNNSNTEKINNELDLTHDNERKLSGKRKAETSIFDNNSLNKKTKPLFDLREEIKHKEEINMFINFDLEKFEKQI</sequence>
<evidence type="ECO:0000313" key="2">
    <source>
        <dbReference type="EMBL" id="ORY78766.1"/>
    </source>
</evidence>
<organism evidence="2 3">
    <name type="scientific">Neocallimastix californiae</name>
    <dbReference type="NCBI Taxonomy" id="1754190"/>
    <lineage>
        <taxon>Eukaryota</taxon>
        <taxon>Fungi</taxon>
        <taxon>Fungi incertae sedis</taxon>
        <taxon>Chytridiomycota</taxon>
        <taxon>Chytridiomycota incertae sedis</taxon>
        <taxon>Neocallimastigomycetes</taxon>
        <taxon>Neocallimastigales</taxon>
        <taxon>Neocallimastigaceae</taxon>
        <taxon>Neocallimastix</taxon>
    </lineage>
</organism>
<evidence type="ECO:0000256" key="1">
    <source>
        <dbReference type="SAM" id="MobiDB-lite"/>
    </source>
</evidence>
<feature type="compositionally biased region" description="Basic and acidic residues" evidence="1">
    <location>
        <begin position="119"/>
        <end position="138"/>
    </location>
</feature>
<evidence type="ECO:0000313" key="3">
    <source>
        <dbReference type="Proteomes" id="UP000193920"/>
    </source>
</evidence>
<dbReference type="Proteomes" id="UP000193920">
    <property type="component" value="Unassembled WGS sequence"/>
</dbReference>
<dbReference type="STRING" id="1754190.A0A1Y2F5Z5"/>
<feature type="non-terminal residue" evidence="2">
    <location>
        <position position="184"/>
    </location>
</feature>